<dbReference type="InterPro" id="IPR054416">
    <property type="entry name" value="GST_UstS-like_C"/>
</dbReference>
<evidence type="ECO:0000259" key="3">
    <source>
        <dbReference type="Pfam" id="PF22041"/>
    </source>
</evidence>
<accession>A0A316Z776</accession>
<organism evidence="4 5">
    <name type="scientific">Tilletiopsis washingtonensis</name>
    <dbReference type="NCBI Taxonomy" id="58919"/>
    <lineage>
        <taxon>Eukaryota</taxon>
        <taxon>Fungi</taxon>
        <taxon>Dikarya</taxon>
        <taxon>Basidiomycota</taxon>
        <taxon>Ustilaginomycotina</taxon>
        <taxon>Exobasidiomycetes</taxon>
        <taxon>Entylomatales</taxon>
        <taxon>Entylomatales incertae sedis</taxon>
        <taxon>Tilletiopsis</taxon>
    </lineage>
</organism>
<evidence type="ECO:0000259" key="2">
    <source>
        <dbReference type="Pfam" id="PF13409"/>
    </source>
</evidence>
<dbReference type="EMBL" id="KZ819295">
    <property type="protein sequence ID" value="PWN97421.1"/>
    <property type="molecule type" value="Genomic_DNA"/>
</dbReference>
<dbReference type="Gene3D" id="3.40.30.10">
    <property type="entry name" value="Glutaredoxin"/>
    <property type="match status" value="1"/>
</dbReference>
<dbReference type="InterPro" id="IPR036249">
    <property type="entry name" value="Thioredoxin-like_sf"/>
</dbReference>
<evidence type="ECO:0000313" key="4">
    <source>
        <dbReference type="EMBL" id="PWN97421.1"/>
    </source>
</evidence>
<reference evidence="4 5" key="1">
    <citation type="journal article" date="2018" name="Mol. Biol. Evol.">
        <title>Broad Genomic Sampling Reveals a Smut Pathogenic Ancestry of the Fungal Clade Ustilaginomycotina.</title>
        <authorList>
            <person name="Kijpornyongpan T."/>
            <person name="Mondo S.J."/>
            <person name="Barry K."/>
            <person name="Sandor L."/>
            <person name="Lee J."/>
            <person name="Lipzen A."/>
            <person name="Pangilinan J."/>
            <person name="LaButti K."/>
            <person name="Hainaut M."/>
            <person name="Henrissat B."/>
            <person name="Grigoriev I.V."/>
            <person name="Spatafora J.W."/>
            <person name="Aime M.C."/>
        </authorList>
    </citation>
    <scope>NUCLEOTIDE SEQUENCE [LARGE SCALE GENOMIC DNA]</scope>
    <source>
        <strain evidence="4 5">MCA 4186</strain>
    </source>
</reference>
<feature type="domain" description="GST N-terminal" evidence="2">
    <location>
        <begin position="115"/>
        <end position="179"/>
    </location>
</feature>
<dbReference type="RefSeq" id="XP_025597700.1">
    <property type="nucleotide sequence ID" value="XM_025742661.1"/>
</dbReference>
<dbReference type="InterPro" id="IPR004045">
    <property type="entry name" value="Glutathione_S-Trfase_N"/>
</dbReference>
<sequence>MTDTPSAAASDAGTDIKVPGDASTLEVGVEPAASSAPSGPIGVAGADTPALTPASEHAPASETHESAPPSLSVDTEVAPTLREAESSALSSQTDGLVLYDLTTHRTSSGTPQKAFSPHTLKTILDLKLLGIGYERKRMTFTQIRGELAERLGENITVPTLELSDGSHLTDSWAIAEYLSSKHPQGALLFPSSSSRSYASFLNTWTQTVLGPLIGPLTRPAVWELLDEDSKEYFEHKKVGSSRLAAMRAYTSAEREAKAAATASALAPLEAALGVVAPAKFLEGGEKPSHADFVVFGWYVFSRTAGRAITRDIWHTHHAKVGAWVKNMLEFAGEEITRDFV</sequence>
<dbReference type="Pfam" id="PF13409">
    <property type="entry name" value="GST_N_2"/>
    <property type="match status" value="1"/>
</dbReference>
<dbReference type="SUPFAM" id="SSF47616">
    <property type="entry name" value="GST C-terminal domain-like"/>
    <property type="match status" value="1"/>
</dbReference>
<dbReference type="Pfam" id="PF22041">
    <property type="entry name" value="GST_C_7"/>
    <property type="match status" value="1"/>
</dbReference>
<dbReference type="SUPFAM" id="SSF52833">
    <property type="entry name" value="Thioredoxin-like"/>
    <property type="match status" value="1"/>
</dbReference>
<dbReference type="STRING" id="58919.A0A316Z776"/>
<evidence type="ECO:0000313" key="5">
    <source>
        <dbReference type="Proteomes" id="UP000245946"/>
    </source>
</evidence>
<dbReference type="InterPro" id="IPR036282">
    <property type="entry name" value="Glutathione-S-Trfase_C_sf"/>
</dbReference>
<proteinExistence type="predicted"/>
<dbReference type="AlphaFoldDB" id="A0A316Z776"/>
<keyword evidence="5" id="KW-1185">Reference proteome</keyword>
<name>A0A316Z776_9BASI</name>
<dbReference type="Gene3D" id="1.20.1050.10">
    <property type="match status" value="1"/>
</dbReference>
<feature type="region of interest" description="Disordered" evidence="1">
    <location>
        <begin position="1"/>
        <end position="89"/>
    </location>
</feature>
<dbReference type="GeneID" id="37270205"/>
<dbReference type="OrthoDB" id="4951845at2759"/>
<protein>
    <submittedName>
        <fullName evidence="4">Uncharacterized protein</fullName>
    </submittedName>
</protein>
<feature type="domain" description="Glutathione S-transferase UstS-like C-terminal" evidence="3">
    <location>
        <begin position="200"/>
        <end position="329"/>
    </location>
</feature>
<gene>
    <name evidence="4" type="ORF">FA09DRAFT_330583</name>
</gene>
<dbReference type="Proteomes" id="UP000245946">
    <property type="component" value="Unassembled WGS sequence"/>
</dbReference>
<evidence type="ECO:0000256" key="1">
    <source>
        <dbReference type="SAM" id="MobiDB-lite"/>
    </source>
</evidence>